<sequence>MPEIVIPRSDASPEWWPEDWIEHVPGMVNDDLTPEKIGPTIPEFLLHVEWLADTSHDILDHSNCACKKKPPPEKAASRPSAQATSNLENGTEADTAGRKRKHAEIADATGSTASRAPEVSSNVPDEDSRQYAKEMLAADQERKRDLRGKRLYRKNSFLISFNSVSNDDLTLEQTGKGELVWIRLPWSVAKPKELHSDMDMGIEALHVWPAIVLSNDFTARVGKIGEIHNRYDVKYCGPLDNRGANSLPTSLFAHIDEDYIFPFSAFNYRDHLNAMEDALNVIAPAFLEGELGLADTSGDWKARYTKNLPFKALTDKRVWDRSLAAFAQAIKFSYELADMWAQTDGYVGQQEDEEGVRTFFLGMWWGAERIWQEELVRLKKSRKEIKLEGLSPPNAGAENAAVFLKISSICVQESSYRERKTWQTLLRGDLYELEADEDNKSAVSEDGISSNGTANKKAPEVKPFVKPDALSSMPVAPNGYHFRKLNSDETEVTCDVFDIAGRIYPGLDNVAWGLYVRNEPEKADPNSTGGIERVLSLAGKLPGKMATVAATTWIETRYKAIMVAQVATRKWLAGFFR</sequence>
<proteinExistence type="predicted"/>
<gene>
    <name evidence="1" type="ORF">QFC24_001830</name>
</gene>
<accession>A0ACC2XT63</accession>
<organism evidence="1 2">
    <name type="scientific">Naganishia onofrii</name>
    <dbReference type="NCBI Taxonomy" id="1851511"/>
    <lineage>
        <taxon>Eukaryota</taxon>
        <taxon>Fungi</taxon>
        <taxon>Dikarya</taxon>
        <taxon>Basidiomycota</taxon>
        <taxon>Agaricomycotina</taxon>
        <taxon>Tremellomycetes</taxon>
        <taxon>Filobasidiales</taxon>
        <taxon>Filobasidiaceae</taxon>
        <taxon>Naganishia</taxon>
    </lineage>
</organism>
<comment type="caution">
    <text evidence="1">The sequence shown here is derived from an EMBL/GenBank/DDBJ whole genome shotgun (WGS) entry which is preliminary data.</text>
</comment>
<dbReference type="Proteomes" id="UP001234202">
    <property type="component" value="Unassembled WGS sequence"/>
</dbReference>
<protein>
    <submittedName>
        <fullName evidence="1">Uncharacterized protein</fullName>
    </submittedName>
</protein>
<dbReference type="EMBL" id="JASBWV010000004">
    <property type="protein sequence ID" value="KAJ9126798.1"/>
    <property type="molecule type" value="Genomic_DNA"/>
</dbReference>
<evidence type="ECO:0000313" key="1">
    <source>
        <dbReference type="EMBL" id="KAJ9126798.1"/>
    </source>
</evidence>
<evidence type="ECO:0000313" key="2">
    <source>
        <dbReference type="Proteomes" id="UP001234202"/>
    </source>
</evidence>
<name>A0ACC2XT63_9TREE</name>
<reference evidence="1" key="1">
    <citation type="submission" date="2023-04" db="EMBL/GenBank/DDBJ databases">
        <title>Draft Genome sequencing of Naganishia species isolated from polar environments using Oxford Nanopore Technology.</title>
        <authorList>
            <person name="Leo P."/>
            <person name="Venkateswaran K."/>
        </authorList>
    </citation>
    <scope>NUCLEOTIDE SEQUENCE</scope>
    <source>
        <strain evidence="1">DBVPG 5303</strain>
    </source>
</reference>
<keyword evidence="2" id="KW-1185">Reference proteome</keyword>